<evidence type="ECO:0000256" key="1">
    <source>
        <dbReference type="PROSITE-ProRule" id="PRU00042"/>
    </source>
</evidence>
<dbReference type="Proteomes" id="UP000502823">
    <property type="component" value="Unassembled WGS sequence"/>
</dbReference>
<evidence type="ECO:0000313" key="3">
    <source>
        <dbReference type="EMBL" id="GFG30661.1"/>
    </source>
</evidence>
<dbReference type="OrthoDB" id="10004641at2759"/>
<accession>A0A6L2PDV7</accession>
<dbReference type="InterPro" id="IPR013087">
    <property type="entry name" value="Znf_C2H2_type"/>
</dbReference>
<dbReference type="GO" id="GO:0008270">
    <property type="term" value="F:zinc ion binding"/>
    <property type="evidence" value="ECO:0007669"/>
    <property type="project" value="UniProtKB-KW"/>
</dbReference>
<keyword evidence="1" id="KW-0479">Metal-binding</keyword>
<name>A0A6L2PDV7_COPFO</name>
<dbReference type="InterPro" id="IPR036236">
    <property type="entry name" value="Znf_C2H2_sf"/>
</dbReference>
<dbReference type="SUPFAM" id="SSF57667">
    <property type="entry name" value="beta-beta-alpha zinc fingers"/>
    <property type="match status" value="1"/>
</dbReference>
<dbReference type="Gene3D" id="3.30.160.60">
    <property type="entry name" value="Classic Zinc Finger"/>
    <property type="match status" value="1"/>
</dbReference>
<protein>
    <recommendedName>
        <fullName evidence="2">C2H2-type domain-containing protein</fullName>
    </recommendedName>
</protein>
<keyword evidence="1" id="KW-0862">Zinc</keyword>
<keyword evidence="4" id="KW-1185">Reference proteome</keyword>
<gene>
    <name evidence="3" type="ORF">Cfor_01432</name>
</gene>
<dbReference type="Pfam" id="PF00096">
    <property type="entry name" value="zf-C2H2"/>
    <property type="match status" value="1"/>
</dbReference>
<dbReference type="InParanoid" id="A0A6L2PDV7"/>
<feature type="domain" description="C2H2-type" evidence="2">
    <location>
        <begin position="53"/>
        <end position="80"/>
    </location>
</feature>
<keyword evidence="1" id="KW-0863">Zinc-finger</keyword>
<comment type="caution">
    <text evidence="3">The sequence shown here is derived from an EMBL/GenBank/DDBJ whole genome shotgun (WGS) entry which is preliminary data.</text>
</comment>
<evidence type="ECO:0000313" key="4">
    <source>
        <dbReference type="Proteomes" id="UP000502823"/>
    </source>
</evidence>
<organism evidence="3 4">
    <name type="scientific">Coptotermes formosanus</name>
    <name type="common">Formosan subterranean termite</name>
    <dbReference type="NCBI Taxonomy" id="36987"/>
    <lineage>
        <taxon>Eukaryota</taxon>
        <taxon>Metazoa</taxon>
        <taxon>Ecdysozoa</taxon>
        <taxon>Arthropoda</taxon>
        <taxon>Hexapoda</taxon>
        <taxon>Insecta</taxon>
        <taxon>Pterygota</taxon>
        <taxon>Neoptera</taxon>
        <taxon>Polyneoptera</taxon>
        <taxon>Dictyoptera</taxon>
        <taxon>Blattodea</taxon>
        <taxon>Blattoidea</taxon>
        <taxon>Termitoidae</taxon>
        <taxon>Rhinotermitidae</taxon>
        <taxon>Coptotermes</taxon>
    </lineage>
</organism>
<proteinExistence type="predicted"/>
<dbReference type="PROSITE" id="PS50157">
    <property type="entry name" value="ZINC_FINGER_C2H2_2"/>
    <property type="match status" value="1"/>
</dbReference>
<reference evidence="4" key="1">
    <citation type="submission" date="2020-01" db="EMBL/GenBank/DDBJ databases">
        <title>Draft genome sequence of the Termite Coptotermes fromosanus.</title>
        <authorList>
            <person name="Itakura S."/>
            <person name="Yosikawa Y."/>
            <person name="Umezawa K."/>
        </authorList>
    </citation>
    <scope>NUCLEOTIDE SEQUENCE [LARGE SCALE GENOMIC DNA]</scope>
</reference>
<dbReference type="SMART" id="SM00355">
    <property type="entry name" value="ZnF_C2H2"/>
    <property type="match status" value="2"/>
</dbReference>
<dbReference type="AlphaFoldDB" id="A0A6L2PDV7"/>
<sequence length="112" mass="13321">MVLFCSSFEFATYELKSSYCGQDHGFHNSERERIWNQILTTKQEPEMGATESHFCCKCGKVYNRKGNLQRHLSWECGKEPHQRCPYCPYATYRKANVQEHIRRRHKDMKNIG</sequence>
<evidence type="ECO:0000259" key="2">
    <source>
        <dbReference type="PROSITE" id="PS50157"/>
    </source>
</evidence>
<dbReference type="Pfam" id="PF13909">
    <property type="entry name" value="zf-H2C2_5"/>
    <property type="match status" value="1"/>
</dbReference>
<dbReference type="EMBL" id="BLKM01000241">
    <property type="protein sequence ID" value="GFG30661.1"/>
    <property type="molecule type" value="Genomic_DNA"/>
</dbReference>